<dbReference type="EMBL" id="BK014701">
    <property type="protein sequence ID" value="DAD68410.1"/>
    <property type="molecule type" value="Genomic_DNA"/>
</dbReference>
<name>A0A8S5LEQ1_9CAUD</name>
<organism evidence="1">
    <name type="scientific">Siphoviridae sp. ctTic26</name>
    <dbReference type="NCBI Taxonomy" id="2823583"/>
    <lineage>
        <taxon>Viruses</taxon>
        <taxon>Duplodnaviria</taxon>
        <taxon>Heunggongvirae</taxon>
        <taxon>Uroviricota</taxon>
        <taxon>Caudoviricetes</taxon>
    </lineage>
</organism>
<sequence length="244" mass="28308">MIIYIYDKNSLELIAQPMTLGVEKFKENPNLFFPDWNSETMTFSTSYLVNPVLDTETGELREMNEYEQIVAGKLFLTDGEYLDEKTKSVKRVAKPNEWSTWNKTTNTWKIDNSLLESKKNELKKKLLQDLADAKSNYLNQTIEIEKAGKKYTFENNEKNRNRLSLKISLMWVLDQDKIEKVKAQNEKGLVEFIELNKAELKVLAGKIQDIIQVADVSEQTAVTGLERYSIEQLMALDVNDFFKN</sequence>
<evidence type="ECO:0008006" key="2">
    <source>
        <dbReference type="Google" id="ProtNLM"/>
    </source>
</evidence>
<reference evidence="1" key="1">
    <citation type="journal article" date="2021" name="Proc. Natl. Acad. Sci. U.S.A.">
        <title>A Catalog of Tens of Thousands of Viruses from Human Metagenomes Reveals Hidden Associations with Chronic Diseases.</title>
        <authorList>
            <person name="Tisza M.J."/>
            <person name="Buck C.B."/>
        </authorList>
    </citation>
    <scope>NUCLEOTIDE SEQUENCE</scope>
    <source>
        <strain evidence="1">CtTic26</strain>
    </source>
</reference>
<protein>
    <recommendedName>
        <fullName evidence="2">DUF4376 domain-containing protein</fullName>
    </recommendedName>
</protein>
<proteinExistence type="predicted"/>
<evidence type="ECO:0000313" key="1">
    <source>
        <dbReference type="EMBL" id="DAD68410.1"/>
    </source>
</evidence>
<accession>A0A8S5LEQ1</accession>